<gene>
    <name evidence="1" type="ORF">B0H15DRAFT_872379</name>
</gene>
<proteinExistence type="predicted"/>
<evidence type="ECO:0000313" key="1">
    <source>
        <dbReference type="EMBL" id="KAJ7066794.1"/>
    </source>
</evidence>
<accession>A0AAD6TML9</accession>
<dbReference type="Proteomes" id="UP001222325">
    <property type="component" value="Unassembled WGS sequence"/>
</dbReference>
<organism evidence="1 2">
    <name type="scientific">Mycena belliarum</name>
    <dbReference type="NCBI Taxonomy" id="1033014"/>
    <lineage>
        <taxon>Eukaryota</taxon>
        <taxon>Fungi</taxon>
        <taxon>Dikarya</taxon>
        <taxon>Basidiomycota</taxon>
        <taxon>Agaricomycotina</taxon>
        <taxon>Agaricomycetes</taxon>
        <taxon>Agaricomycetidae</taxon>
        <taxon>Agaricales</taxon>
        <taxon>Marasmiineae</taxon>
        <taxon>Mycenaceae</taxon>
        <taxon>Mycena</taxon>
    </lineage>
</organism>
<sequence>MDWAFVRRRSRQADVRVTPPRPRLRSPWSAFLSPARCLLQRGNGGSPHFVPYRPRCRSWPRPSSSSHRTFSAPMLAAITLRYVCHTHWHHGCVPQRRRQEHRPRCKFLNTFLVSTVSTSTPYAGPVQHTRPLAPPSYLRKIHAPFALSGVCVQNTTCDAGNVELSLAESNALALAFDFRTSDKRTISTPLKRCLARSPGTMGLGL</sequence>
<protein>
    <submittedName>
        <fullName evidence="1">Uncharacterized protein</fullName>
    </submittedName>
</protein>
<comment type="caution">
    <text evidence="1">The sequence shown here is derived from an EMBL/GenBank/DDBJ whole genome shotgun (WGS) entry which is preliminary data.</text>
</comment>
<feature type="non-terminal residue" evidence="1">
    <location>
        <position position="1"/>
    </location>
</feature>
<dbReference type="AlphaFoldDB" id="A0AAD6TML9"/>
<keyword evidence="2" id="KW-1185">Reference proteome</keyword>
<name>A0AAD6TML9_9AGAR</name>
<reference evidence="1" key="1">
    <citation type="submission" date="2023-03" db="EMBL/GenBank/DDBJ databases">
        <title>Massive genome expansion in bonnet fungi (Mycena s.s.) driven by repeated elements and novel gene families across ecological guilds.</title>
        <authorList>
            <consortium name="Lawrence Berkeley National Laboratory"/>
            <person name="Harder C.B."/>
            <person name="Miyauchi S."/>
            <person name="Viragh M."/>
            <person name="Kuo A."/>
            <person name="Thoen E."/>
            <person name="Andreopoulos B."/>
            <person name="Lu D."/>
            <person name="Skrede I."/>
            <person name="Drula E."/>
            <person name="Henrissat B."/>
            <person name="Morin E."/>
            <person name="Kohler A."/>
            <person name="Barry K."/>
            <person name="LaButti K."/>
            <person name="Morin E."/>
            <person name="Salamov A."/>
            <person name="Lipzen A."/>
            <person name="Mereny Z."/>
            <person name="Hegedus B."/>
            <person name="Baldrian P."/>
            <person name="Stursova M."/>
            <person name="Weitz H."/>
            <person name="Taylor A."/>
            <person name="Grigoriev I.V."/>
            <person name="Nagy L.G."/>
            <person name="Martin F."/>
            <person name="Kauserud H."/>
        </authorList>
    </citation>
    <scope>NUCLEOTIDE SEQUENCE</scope>
    <source>
        <strain evidence="1">CBHHK173m</strain>
    </source>
</reference>
<evidence type="ECO:0000313" key="2">
    <source>
        <dbReference type="Proteomes" id="UP001222325"/>
    </source>
</evidence>
<dbReference type="EMBL" id="JARJCN010000164">
    <property type="protein sequence ID" value="KAJ7066794.1"/>
    <property type="molecule type" value="Genomic_DNA"/>
</dbReference>